<evidence type="ECO:0000256" key="3">
    <source>
        <dbReference type="ARBA" id="ARBA00022692"/>
    </source>
</evidence>
<sequence>MSATSGFAESYDPFAVDAIADARATFIRKTYLHLTSAIFVFMGLEGLFLSIAPLRDTLLVAIAGNWWISLIAFMGVSWLANWWAHNGASRSMQYAGLAIYVVAQALIFVPLLTYTAQFYPEVIPSAGLLTTVIFVGLTLTVFATGADFSFLKGLLIAGSLAIFGMILASLMFGFELGLLFVCGALMLVTGYILYTTSNVLHHYRTDQHVAAALALFACVAELFWWMIRLLSIFSDE</sequence>
<keyword evidence="3 6" id="KW-0812">Transmembrane</keyword>
<dbReference type="AlphaFoldDB" id="A0A517TAP8"/>
<comment type="similarity">
    <text evidence="2 6">Belongs to the BI1 family.</text>
</comment>
<dbReference type="PANTHER" id="PTHR23291:SF50">
    <property type="entry name" value="PROTEIN LIFEGUARD 4"/>
    <property type="match status" value="1"/>
</dbReference>
<proteinExistence type="inferred from homology"/>
<evidence type="ECO:0000256" key="1">
    <source>
        <dbReference type="ARBA" id="ARBA00004141"/>
    </source>
</evidence>
<evidence type="ECO:0000256" key="6">
    <source>
        <dbReference type="RuleBase" id="RU004379"/>
    </source>
</evidence>
<comment type="subcellular location">
    <subcellularLocation>
        <location evidence="1">Membrane</location>
        <topology evidence="1">Multi-pass membrane protein</topology>
    </subcellularLocation>
</comment>
<dbReference type="PANTHER" id="PTHR23291">
    <property type="entry name" value="BAX INHIBITOR-RELATED"/>
    <property type="match status" value="1"/>
</dbReference>
<evidence type="ECO:0000256" key="5">
    <source>
        <dbReference type="ARBA" id="ARBA00023136"/>
    </source>
</evidence>
<dbReference type="OrthoDB" id="5177430at2"/>
<feature type="transmembrane region" description="Helical" evidence="6">
    <location>
        <begin position="122"/>
        <end position="142"/>
    </location>
</feature>
<evidence type="ECO:0000256" key="4">
    <source>
        <dbReference type="ARBA" id="ARBA00022989"/>
    </source>
</evidence>
<keyword evidence="5 6" id="KW-0472">Membrane</keyword>
<dbReference type="InterPro" id="IPR006214">
    <property type="entry name" value="Bax_inhibitor_1-related"/>
</dbReference>
<evidence type="ECO:0000313" key="7">
    <source>
        <dbReference type="EMBL" id="QDT65446.1"/>
    </source>
</evidence>
<keyword evidence="8" id="KW-1185">Reference proteome</keyword>
<dbReference type="KEGG" id="chya:V22_26990"/>
<dbReference type="GO" id="GO:0005886">
    <property type="term" value="C:plasma membrane"/>
    <property type="evidence" value="ECO:0007669"/>
    <property type="project" value="TreeGrafter"/>
</dbReference>
<feature type="transmembrane region" description="Helical" evidence="6">
    <location>
        <begin position="178"/>
        <end position="197"/>
    </location>
</feature>
<keyword evidence="4 6" id="KW-1133">Transmembrane helix</keyword>
<dbReference type="Proteomes" id="UP000319976">
    <property type="component" value="Chromosome"/>
</dbReference>
<reference evidence="7 8" key="1">
    <citation type="submission" date="2019-02" db="EMBL/GenBank/DDBJ databases">
        <title>Deep-cultivation of Planctomycetes and their phenomic and genomic characterization uncovers novel biology.</title>
        <authorList>
            <person name="Wiegand S."/>
            <person name="Jogler M."/>
            <person name="Boedeker C."/>
            <person name="Pinto D."/>
            <person name="Vollmers J."/>
            <person name="Rivas-Marin E."/>
            <person name="Kohn T."/>
            <person name="Peeters S.H."/>
            <person name="Heuer A."/>
            <person name="Rast P."/>
            <person name="Oberbeckmann S."/>
            <person name="Bunk B."/>
            <person name="Jeske O."/>
            <person name="Meyerdierks A."/>
            <person name="Storesund J.E."/>
            <person name="Kallscheuer N."/>
            <person name="Luecker S."/>
            <person name="Lage O.M."/>
            <person name="Pohl T."/>
            <person name="Merkel B.J."/>
            <person name="Hornburger P."/>
            <person name="Mueller R.-W."/>
            <person name="Bruemmer F."/>
            <person name="Labrenz M."/>
            <person name="Spormann A.M."/>
            <person name="Op den Camp H."/>
            <person name="Overmann J."/>
            <person name="Amann R."/>
            <person name="Jetten M.S.M."/>
            <person name="Mascher T."/>
            <person name="Medema M.H."/>
            <person name="Devos D.P."/>
            <person name="Kaster A.-K."/>
            <person name="Ovreas L."/>
            <person name="Rohde M."/>
            <person name="Galperin M.Y."/>
            <person name="Jogler C."/>
        </authorList>
    </citation>
    <scope>NUCLEOTIDE SEQUENCE [LARGE SCALE GENOMIC DNA]</scope>
    <source>
        <strain evidence="7 8">V22</strain>
    </source>
</reference>
<gene>
    <name evidence="7" type="ORF">V22_26990</name>
</gene>
<evidence type="ECO:0000256" key="2">
    <source>
        <dbReference type="ARBA" id="ARBA00010350"/>
    </source>
</evidence>
<feature type="transmembrane region" description="Helical" evidence="6">
    <location>
        <begin position="154"/>
        <end position="172"/>
    </location>
</feature>
<evidence type="ECO:0000313" key="8">
    <source>
        <dbReference type="Proteomes" id="UP000319976"/>
    </source>
</evidence>
<dbReference type="EMBL" id="CP036316">
    <property type="protein sequence ID" value="QDT65446.1"/>
    <property type="molecule type" value="Genomic_DNA"/>
</dbReference>
<protein>
    <submittedName>
        <fullName evidence="7">HflBKC-binding inner membrane protein</fullName>
    </submittedName>
</protein>
<feature type="transmembrane region" description="Helical" evidence="6">
    <location>
        <begin position="209"/>
        <end position="227"/>
    </location>
</feature>
<name>A0A517TAP8_9PLAN</name>
<accession>A0A517TAP8</accession>
<feature type="transmembrane region" description="Helical" evidence="6">
    <location>
        <begin position="31"/>
        <end position="52"/>
    </location>
</feature>
<dbReference type="Pfam" id="PF01027">
    <property type="entry name" value="Bax1-I"/>
    <property type="match status" value="1"/>
</dbReference>
<dbReference type="RefSeq" id="WP_145263452.1">
    <property type="nucleotide sequence ID" value="NZ_CP036316.1"/>
</dbReference>
<feature type="transmembrane region" description="Helical" evidence="6">
    <location>
        <begin position="58"/>
        <end position="82"/>
    </location>
</feature>
<organism evidence="7 8">
    <name type="scientific">Calycomorphotria hydatis</name>
    <dbReference type="NCBI Taxonomy" id="2528027"/>
    <lineage>
        <taxon>Bacteria</taxon>
        <taxon>Pseudomonadati</taxon>
        <taxon>Planctomycetota</taxon>
        <taxon>Planctomycetia</taxon>
        <taxon>Planctomycetales</taxon>
        <taxon>Planctomycetaceae</taxon>
        <taxon>Calycomorphotria</taxon>
    </lineage>
</organism>
<feature type="transmembrane region" description="Helical" evidence="6">
    <location>
        <begin position="94"/>
        <end position="116"/>
    </location>
</feature>